<sequence>MHSSSSATSTNSPSTSLAQTVTDALAGRNASDCILPQPPLSAQRGGPVFGLGSPSAGPYQFRRPGGLACPHVCLPIHSTPPPLPPPPPNPILTPLRARSGSHNWTPKSFTTDLPTIRRACE</sequence>
<proteinExistence type="predicted"/>
<evidence type="ECO:0000313" key="3">
    <source>
        <dbReference type="Proteomes" id="UP000275846"/>
    </source>
</evidence>
<evidence type="ECO:0000313" key="4">
    <source>
        <dbReference type="WBParaSite" id="SSLN_0001138901-mRNA-1"/>
    </source>
</evidence>
<evidence type="ECO:0000313" key="2">
    <source>
        <dbReference type="EMBL" id="VDL97351.1"/>
    </source>
</evidence>
<gene>
    <name evidence="2" type="ORF">SSLN_LOCUS10966</name>
</gene>
<keyword evidence="3" id="KW-1185">Reference proteome</keyword>
<dbReference type="Proteomes" id="UP000275846">
    <property type="component" value="Unassembled WGS sequence"/>
</dbReference>
<dbReference type="AlphaFoldDB" id="A0A183T3B8"/>
<feature type="compositionally biased region" description="Low complexity" evidence="1">
    <location>
        <begin position="1"/>
        <end position="16"/>
    </location>
</feature>
<dbReference type="WBParaSite" id="SSLN_0001138901-mRNA-1">
    <property type="protein sequence ID" value="SSLN_0001138901-mRNA-1"/>
    <property type="gene ID" value="SSLN_0001138901"/>
</dbReference>
<feature type="region of interest" description="Disordered" evidence="1">
    <location>
        <begin position="80"/>
        <end position="110"/>
    </location>
</feature>
<organism evidence="4">
    <name type="scientific">Schistocephalus solidus</name>
    <name type="common">Tapeworm</name>
    <dbReference type="NCBI Taxonomy" id="70667"/>
    <lineage>
        <taxon>Eukaryota</taxon>
        <taxon>Metazoa</taxon>
        <taxon>Spiralia</taxon>
        <taxon>Lophotrochozoa</taxon>
        <taxon>Platyhelminthes</taxon>
        <taxon>Cestoda</taxon>
        <taxon>Eucestoda</taxon>
        <taxon>Diphyllobothriidea</taxon>
        <taxon>Diphyllobothriidae</taxon>
        <taxon>Schistocephalus</taxon>
    </lineage>
</organism>
<reference evidence="2 3" key="2">
    <citation type="submission" date="2018-11" db="EMBL/GenBank/DDBJ databases">
        <authorList>
            <consortium name="Pathogen Informatics"/>
        </authorList>
    </citation>
    <scope>NUCLEOTIDE SEQUENCE [LARGE SCALE GENOMIC DNA]</scope>
    <source>
        <strain evidence="2 3">NST_G2</strain>
    </source>
</reference>
<feature type="compositionally biased region" description="Polar residues" evidence="1">
    <location>
        <begin position="100"/>
        <end position="110"/>
    </location>
</feature>
<protein>
    <submittedName>
        <fullName evidence="2 4">Uncharacterized protein</fullName>
    </submittedName>
</protein>
<accession>A0A183T3B8</accession>
<evidence type="ECO:0000256" key="1">
    <source>
        <dbReference type="SAM" id="MobiDB-lite"/>
    </source>
</evidence>
<dbReference type="EMBL" id="UYSU01036203">
    <property type="protein sequence ID" value="VDL97351.1"/>
    <property type="molecule type" value="Genomic_DNA"/>
</dbReference>
<feature type="compositionally biased region" description="Pro residues" evidence="1">
    <location>
        <begin position="80"/>
        <end position="91"/>
    </location>
</feature>
<feature type="region of interest" description="Disordered" evidence="1">
    <location>
        <begin position="1"/>
        <end position="23"/>
    </location>
</feature>
<name>A0A183T3B8_SCHSO</name>
<reference evidence="4" key="1">
    <citation type="submission" date="2016-06" db="UniProtKB">
        <authorList>
            <consortium name="WormBaseParasite"/>
        </authorList>
    </citation>
    <scope>IDENTIFICATION</scope>
</reference>